<keyword evidence="8" id="KW-0479">Metal-binding</keyword>
<evidence type="ECO:0000256" key="5">
    <source>
        <dbReference type="ARBA" id="ARBA00022679"/>
    </source>
</evidence>
<dbReference type="InterPro" id="IPR036589">
    <property type="entry name" value="HCY_dom_sf"/>
</dbReference>
<dbReference type="GO" id="GO:0004489">
    <property type="term" value="F:methylenetetrahydrofolate reductase [NAD(P)H] activity"/>
    <property type="evidence" value="ECO:0007669"/>
    <property type="project" value="UniProtKB-EC"/>
</dbReference>
<keyword evidence="3 8" id="KW-0489">Methyltransferase</keyword>
<dbReference type="Pfam" id="PF02219">
    <property type="entry name" value="MTHFR"/>
    <property type="match status" value="1"/>
</dbReference>
<dbReference type="PANTHER" id="PTHR11103">
    <property type="entry name" value="SLR1189 PROTEIN"/>
    <property type="match status" value="1"/>
</dbReference>
<dbReference type="SUPFAM" id="SSF51730">
    <property type="entry name" value="FAD-linked oxidoreductase"/>
    <property type="match status" value="1"/>
</dbReference>
<dbReference type="GO" id="GO:0006555">
    <property type="term" value="P:methionine metabolic process"/>
    <property type="evidence" value="ECO:0007669"/>
    <property type="project" value="InterPro"/>
</dbReference>
<keyword evidence="4" id="KW-0285">Flavoprotein</keyword>
<dbReference type="InterPro" id="IPR003726">
    <property type="entry name" value="HCY_dom"/>
</dbReference>
<evidence type="ECO:0000256" key="7">
    <source>
        <dbReference type="ARBA" id="ARBA00023002"/>
    </source>
</evidence>
<feature type="domain" description="Hcy-binding" evidence="9">
    <location>
        <begin position="3"/>
        <end position="283"/>
    </location>
</feature>
<evidence type="ECO:0000256" key="6">
    <source>
        <dbReference type="ARBA" id="ARBA00022827"/>
    </source>
</evidence>
<sequence length="608" mass="66783">MLKINYLEKVKKGITLFDGAMGTMLYDKGVFINRSFEEVNITNPKMVSKIYKEYVEAGAQVLTTNTYTANRINLGGYNLADRVEDIIKSGVLLAKEAAGDELYVAGSIGRAPNGTSYKEEIEALTEQVKLLIDCGVDIILFESFSDIDLLLELCEITKKYKNIPVQAQFTLPPVAPSEYIKLGRLYAQRLDRSKFTDVIGINCTMGPAEMLEILQDTINFIHKPFSIIPNAGHPKVVDGRQLYLSTPEYFAEYAKRFLDGGASVTGGCCGTTPQHIKKMADAVLSLDRGYQHIELAQVEDGVEFKTPLPLEKRSSLGRALKEGKWIETVELVSPMGSDISGFMSRVKLLDQAGVKYINIPDGPRASSRMSAFGTALHIKQSSNIEPILHVCGRDKNLIAMQADFLGAESFGLRDMLLVTGDPPKVGKYPDVTGVFDVDSIGMLDMTKRLNSNVDIGGASLTSGTAFVSGAGINPVAPFIDREIERAFQKAEAGAEFFISQPVYDIDLLSKFIDRIKGTGVPVIIGVWPLASYRNALFLQNEVPGVEIPKEIMTRMEKHSDKESARRDGVLIAREIVASLKEKIQGVQVSPPFGNINTALEVLSKDIKY</sequence>
<evidence type="ECO:0000256" key="1">
    <source>
        <dbReference type="ARBA" id="ARBA00001974"/>
    </source>
</evidence>
<keyword evidence="6" id="KW-0274">FAD</keyword>
<accession>A0A5C1QC17</accession>
<dbReference type="EMBL" id="CP035807">
    <property type="protein sequence ID" value="QEN04640.1"/>
    <property type="molecule type" value="Genomic_DNA"/>
</dbReference>
<dbReference type="UniPathway" id="UPA00193"/>
<dbReference type="OrthoDB" id="9803687at2"/>
<dbReference type="Gene3D" id="3.20.20.330">
    <property type="entry name" value="Homocysteine-binding-like domain"/>
    <property type="match status" value="1"/>
</dbReference>
<dbReference type="PROSITE" id="PS50970">
    <property type="entry name" value="HCY"/>
    <property type="match status" value="1"/>
</dbReference>
<feature type="binding site" evidence="8">
    <location>
        <position position="269"/>
    </location>
    <ligand>
        <name>Zn(2+)</name>
        <dbReference type="ChEBI" id="CHEBI:29105"/>
    </ligand>
</feature>
<dbReference type="SUPFAM" id="SSF82282">
    <property type="entry name" value="Homocysteine S-methyltransferase"/>
    <property type="match status" value="1"/>
</dbReference>
<feature type="binding site" evidence="8">
    <location>
        <position position="203"/>
    </location>
    <ligand>
        <name>Zn(2+)</name>
        <dbReference type="ChEBI" id="CHEBI:29105"/>
    </ligand>
</feature>
<comment type="cofactor">
    <cofactor evidence="1">
        <name>FAD</name>
        <dbReference type="ChEBI" id="CHEBI:57692"/>
    </cofactor>
</comment>
<keyword evidence="11" id="KW-1185">Reference proteome</keyword>
<dbReference type="GO" id="GO:0008168">
    <property type="term" value="F:methyltransferase activity"/>
    <property type="evidence" value="ECO:0007669"/>
    <property type="project" value="UniProtKB-UniRule"/>
</dbReference>
<dbReference type="EC" id="1.5.1.20" evidence="10"/>
<dbReference type="RefSeq" id="WP_149567883.1">
    <property type="nucleotide sequence ID" value="NZ_CP035807.1"/>
</dbReference>
<dbReference type="GO" id="GO:0032259">
    <property type="term" value="P:methylation"/>
    <property type="evidence" value="ECO:0007669"/>
    <property type="project" value="UniProtKB-KW"/>
</dbReference>
<dbReference type="InterPro" id="IPR029041">
    <property type="entry name" value="FAD-linked_oxidoreductase-like"/>
</dbReference>
<dbReference type="NCBIfam" id="NF006396">
    <property type="entry name" value="PRK08645.1"/>
    <property type="match status" value="1"/>
</dbReference>
<evidence type="ECO:0000313" key="11">
    <source>
        <dbReference type="Proteomes" id="UP000323824"/>
    </source>
</evidence>
<dbReference type="GO" id="GO:0046872">
    <property type="term" value="F:metal ion binding"/>
    <property type="evidence" value="ECO:0007669"/>
    <property type="project" value="UniProtKB-KW"/>
</dbReference>
<protein>
    <submittedName>
        <fullName evidence="10">Bifunctional homocysteine S-methyltransferase/methylenetetrahydrofolate reductase</fullName>
        <ecNumber evidence="10">1.5.1.20</ecNumber>
        <ecNumber evidence="10">2.1.1.10</ecNumber>
    </submittedName>
</protein>
<keyword evidence="7 10" id="KW-0560">Oxidoreductase</keyword>
<dbReference type="Proteomes" id="UP000323824">
    <property type="component" value="Chromosome"/>
</dbReference>
<keyword evidence="8" id="KW-0862">Zinc</keyword>
<dbReference type="InterPro" id="IPR003171">
    <property type="entry name" value="Mehydrof_redctse-like"/>
</dbReference>
<dbReference type="KEGG" id="sper:EW093_07960"/>
<name>A0A5C1QC17_9SPIO</name>
<comment type="pathway">
    <text evidence="2">One-carbon metabolism; tetrahydrofolate interconversion.</text>
</comment>
<organism evidence="10 11">
    <name type="scientific">Thiospirochaeta perfilievii</name>
    <dbReference type="NCBI Taxonomy" id="252967"/>
    <lineage>
        <taxon>Bacteria</taxon>
        <taxon>Pseudomonadati</taxon>
        <taxon>Spirochaetota</taxon>
        <taxon>Spirochaetia</taxon>
        <taxon>Spirochaetales</taxon>
        <taxon>Spirochaetaceae</taxon>
        <taxon>Thiospirochaeta</taxon>
    </lineage>
</organism>
<dbReference type="PANTHER" id="PTHR11103:SF18">
    <property type="entry name" value="SLR1189 PROTEIN"/>
    <property type="match status" value="1"/>
</dbReference>
<dbReference type="CDD" id="cd00537">
    <property type="entry name" value="MTHFR"/>
    <property type="match status" value="1"/>
</dbReference>
<feature type="binding site" evidence="8">
    <location>
        <position position="268"/>
    </location>
    <ligand>
        <name>Zn(2+)</name>
        <dbReference type="ChEBI" id="CHEBI:29105"/>
    </ligand>
</feature>
<keyword evidence="5 8" id="KW-0808">Transferase</keyword>
<evidence type="ECO:0000313" key="10">
    <source>
        <dbReference type="EMBL" id="QEN04640.1"/>
    </source>
</evidence>
<gene>
    <name evidence="10" type="ORF">EW093_07960</name>
</gene>
<evidence type="ECO:0000256" key="3">
    <source>
        <dbReference type="ARBA" id="ARBA00022603"/>
    </source>
</evidence>
<dbReference type="GO" id="GO:0035999">
    <property type="term" value="P:tetrahydrofolate interconversion"/>
    <property type="evidence" value="ECO:0007669"/>
    <property type="project" value="UniProtKB-UniPathway"/>
</dbReference>
<dbReference type="Gene3D" id="3.20.20.220">
    <property type="match status" value="1"/>
</dbReference>
<comment type="cofactor">
    <cofactor evidence="8">
        <name>Zn(2+)</name>
        <dbReference type="ChEBI" id="CHEBI:29105"/>
    </cofactor>
</comment>
<reference evidence="10 11" key="2">
    <citation type="submission" date="2019-09" db="EMBL/GenBank/DDBJ databases">
        <title>Complete Genome Sequence and Methylome Analysis of free living Spirochaetas.</title>
        <authorList>
            <person name="Leshcheva N."/>
            <person name="Mikheeva N."/>
        </authorList>
    </citation>
    <scope>NUCLEOTIDE SEQUENCE [LARGE SCALE GENOMIC DNA]</scope>
    <source>
        <strain evidence="10 11">P</strain>
    </source>
</reference>
<proteinExistence type="predicted"/>
<evidence type="ECO:0000256" key="2">
    <source>
        <dbReference type="ARBA" id="ARBA00004777"/>
    </source>
</evidence>
<evidence type="ECO:0000259" key="9">
    <source>
        <dbReference type="PROSITE" id="PS50970"/>
    </source>
</evidence>
<evidence type="ECO:0000256" key="4">
    <source>
        <dbReference type="ARBA" id="ARBA00022630"/>
    </source>
</evidence>
<dbReference type="AlphaFoldDB" id="A0A5C1QC17"/>
<reference evidence="10 11" key="1">
    <citation type="submission" date="2019-02" db="EMBL/GenBank/DDBJ databases">
        <authorList>
            <person name="Fomenkov A."/>
            <person name="Dubinina G."/>
            <person name="Grabovich M."/>
            <person name="Vincze T."/>
            <person name="Roberts R.J."/>
        </authorList>
    </citation>
    <scope>NUCLEOTIDE SEQUENCE [LARGE SCALE GENOMIC DNA]</scope>
    <source>
        <strain evidence="10 11">P</strain>
    </source>
</reference>
<evidence type="ECO:0000256" key="8">
    <source>
        <dbReference type="PROSITE-ProRule" id="PRU00333"/>
    </source>
</evidence>
<dbReference type="Pfam" id="PF02574">
    <property type="entry name" value="S-methyl_trans"/>
    <property type="match status" value="1"/>
</dbReference>
<dbReference type="EC" id="2.1.1.10" evidence="10"/>